<comment type="caution">
    <text evidence="1">The sequence shown here is derived from an EMBL/GenBank/DDBJ whole genome shotgun (WGS) entry which is preliminary data.</text>
</comment>
<name>A0ACB9LB46_BAUVA</name>
<reference evidence="1 2" key="1">
    <citation type="journal article" date="2022" name="DNA Res.">
        <title>Chromosomal-level genome assembly of the orchid tree Bauhinia variegata (Leguminosae; Cercidoideae) supports the allotetraploid origin hypothesis of Bauhinia.</title>
        <authorList>
            <person name="Zhong Y."/>
            <person name="Chen Y."/>
            <person name="Zheng D."/>
            <person name="Pang J."/>
            <person name="Liu Y."/>
            <person name="Luo S."/>
            <person name="Meng S."/>
            <person name="Qian L."/>
            <person name="Wei D."/>
            <person name="Dai S."/>
            <person name="Zhou R."/>
        </authorList>
    </citation>
    <scope>NUCLEOTIDE SEQUENCE [LARGE SCALE GENOMIC DNA]</scope>
    <source>
        <strain evidence="1">BV-YZ2020</strain>
    </source>
</reference>
<accession>A0ACB9LB46</accession>
<keyword evidence="2" id="KW-1185">Reference proteome</keyword>
<gene>
    <name evidence="1" type="ORF">L6164_029937</name>
</gene>
<organism evidence="1 2">
    <name type="scientific">Bauhinia variegata</name>
    <name type="common">Purple orchid tree</name>
    <name type="synonym">Phanera variegata</name>
    <dbReference type="NCBI Taxonomy" id="167791"/>
    <lineage>
        <taxon>Eukaryota</taxon>
        <taxon>Viridiplantae</taxon>
        <taxon>Streptophyta</taxon>
        <taxon>Embryophyta</taxon>
        <taxon>Tracheophyta</taxon>
        <taxon>Spermatophyta</taxon>
        <taxon>Magnoliopsida</taxon>
        <taxon>eudicotyledons</taxon>
        <taxon>Gunneridae</taxon>
        <taxon>Pentapetalae</taxon>
        <taxon>rosids</taxon>
        <taxon>fabids</taxon>
        <taxon>Fabales</taxon>
        <taxon>Fabaceae</taxon>
        <taxon>Cercidoideae</taxon>
        <taxon>Cercideae</taxon>
        <taxon>Bauhiniinae</taxon>
        <taxon>Bauhinia</taxon>
    </lineage>
</organism>
<proteinExistence type="predicted"/>
<dbReference type="Proteomes" id="UP000828941">
    <property type="component" value="Chromosome 12"/>
</dbReference>
<dbReference type="EMBL" id="CM039437">
    <property type="protein sequence ID" value="KAI4306682.1"/>
    <property type="molecule type" value="Genomic_DNA"/>
</dbReference>
<sequence>MPTTYSSSVNRLGSNLILDHLASSDCEIEAIREADANSDCASNLIVQSAAAQGSFTFGVEAGVLAVLDAGCRCCCTFSKDDLPV</sequence>
<protein>
    <submittedName>
        <fullName evidence="1">Uncharacterized protein</fullName>
    </submittedName>
</protein>
<evidence type="ECO:0000313" key="2">
    <source>
        <dbReference type="Proteomes" id="UP000828941"/>
    </source>
</evidence>
<evidence type="ECO:0000313" key="1">
    <source>
        <dbReference type="EMBL" id="KAI4306682.1"/>
    </source>
</evidence>